<evidence type="ECO:0000256" key="6">
    <source>
        <dbReference type="ARBA" id="ARBA00022723"/>
    </source>
</evidence>
<proteinExistence type="inferred from homology"/>
<evidence type="ECO:0000256" key="5">
    <source>
        <dbReference type="ARBA" id="ARBA00022643"/>
    </source>
</evidence>
<comment type="similarity">
    <text evidence="3">In the N-terminal section; belongs to the NADH:flavin oxidoreductase/NADH oxidase family.</text>
</comment>
<evidence type="ECO:0000259" key="12">
    <source>
        <dbReference type="Pfam" id="PF22620"/>
    </source>
</evidence>
<evidence type="ECO:0000256" key="1">
    <source>
        <dbReference type="ARBA" id="ARBA00001917"/>
    </source>
</evidence>
<keyword evidence="7" id="KW-0560">Oxidoreductase</keyword>
<dbReference type="RefSeq" id="WP_076001925.1">
    <property type="nucleotide sequence ID" value="NZ_PKUS01000003.1"/>
</dbReference>
<keyword evidence="4" id="KW-0285">Flavoprotein</keyword>
<feature type="domain" description="NADH:flavin oxidoreductase/NADH oxidase N-terminal" evidence="10">
    <location>
        <begin position="10"/>
        <end position="338"/>
    </location>
</feature>
<dbReference type="SUPFAM" id="SSF51395">
    <property type="entry name" value="FMN-linked oxidoreductases"/>
    <property type="match status" value="1"/>
</dbReference>
<organism evidence="13 14">
    <name type="scientific">Pseudohalioglobus lutimaris</name>
    <dbReference type="NCBI Taxonomy" id="1737061"/>
    <lineage>
        <taxon>Bacteria</taxon>
        <taxon>Pseudomonadati</taxon>
        <taxon>Pseudomonadota</taxon>
        <taxon>Gammaproteobacteria</taxon>
        <taxon>Cellvibrionales</taxon>
        <taxon>Halieaceae</taxon>
        <taxon>Pseudohalioglobus</taxon>
    </lineage>
</organism>
<dbReference type="Proteomes" id="UP000235005">
    <property type="component" value="Unassembled WGS sequence"/>
</dbReference>
<dbReference type="GO" id="GO:0010181">
    <property type="term" value="F:FMN binding"/>
    <property type="evidence" value="ECO:0007669"/>
    <property type="project" value="InterPro"/>
</dbReference>
<dbReference type="Gene3D" id="3.40.50.720">
    <property type="entry name" value="NAD(P)-binding Rossmann-like Domain"/>
    <property type="match status" value="1"/>
</dbReference>
<dbReference type="InterPro" id="IPR023753">
    <property type="entry name" value="FAD/NAD-binding_dom"/>
</dbReference>
<name>A0A2N5X5V1_9GAMM</name>
<dbReference type="Gene3D" id="3.20.20.70">
    <property type="entry name" value="Aldolase class I"/>
    <property type="match status" value="1"/>
</dbReference>
<dbReference type="InterPro" id="IPR001155">
    <property type="entry name" value="OxRdtase_FMN_N"/>
</dbReference>
<evidence type="ECO:0000259" key="11">
    <source>
        <dbReference type="Pfam" id="PF07992"/>
    </source>
</evidence>
<sequence length="681" mass="75246">MSDRDQRYDKLFEPIQIGPVTMKNRFYVVPHADSLGMGKMDEMIAYRKARAEGGWGTVCTGETMIHETSDHAPFVCTRLSSDDFIEPMSRLTSAIHEHGSLAGVELAHVGASCPSWSYRQHPISPSAQFPRLYNNPVGARKMDKKDIAEFRGWYTKAAKRAQKAGFDIIYAYCSHDLSLLQDFLMQRTNKRTDEYGGVFENRVRLIKEVLSDLKDAVGDTCAIAFRFAVEDRQQPSSLNIREDGRRVVEALADIPDLWDVNVSDWAWDSGSSRFFEEGEQETFVSFVKQVTSKPVVGVGRFTSPDAMVSQINRGILDIIGSARPSIADPFLPNKINEGEIDRIRECIGCNACAAEVMNNTAIRCTQNPSVGEEHRKNWHPERVPPAHDESKNILVIGGGPSGLEAALTLGKRGYQVSIADAGEEWGGRLVKERKMPRLSAWGRVVDYRVGQLQLMPNVQMYLASPLTADDVEGFEADHVIVATGATWRRDGTGRSHLDPVPGWDGSQVYSPEEILNGDLPEGDVIVYDDDYYYMATVIVDKLVSAGCKVTYVTSAAIPAPWTINTLEFDHIVRTMRESGVEILVGNTISSIEETSVHVTEQLTGKESRLSSNAVVLVTGQLASDSLYYQLQQKQEDKLVNSLERIGDCVSPALIAQSTHDGRLAGISYGKIDTPDEDAGAG</sequence>
<dbReference type="Pfam" id="PF07992">
    <property type="entry name" value="Pyr_redox_2"/>
    <property type="match status" value="1"/>
</dbReference>
<dbReference type="InterPro" id="IPR051793">
    <property type="entry name" value="NADH:flavin_oxidoreductase"/>
</dbReference>
<feature type="domain" description="FAD/NAD(P)-binding" evidence="11">
    <location>
        <begin position="392"/>
        <end position="489"/>
    </location>
</feature>
<evidence type="ECO:0000256" key="8">
    <source>
        <dbReference type="ARBA" id="ARBA00023004"/>
    </source>
</evidence>
<dbReference type="GO" id="GO:0016491">
    <property type="term" value="F:oxidoreductase activity"/>
    <property type="evidence" value="ECO:0007669"/>
    <property type="project" value="UniProtKB-KW"/>
</dbReference>
<accession>A0A2N5X5V1</accession>
<dbReference type="PRINTS" id="PR00368">
    <property type="entry name" value="FADPNR"/>
</dbReference>
<dbReference type="PANTHER" id="PTHR42917">
    <property type="entry name" value="2,4-DIENOYL-COA REDUCTASE"/>
    <property type="match status" value="1"/>
</dbReference>
<comment type="cofactor">
    <cofactor evidence="2">
        <name>[4Fe-4S] cluster</name>
        <dbReference type="ChEBI" id="CHEBI:49883"/>
    </cofactor>
</comment>
<dbReference type="EMBL" id="PKUS01000003">
    <property type="protein sequence ID" value="PLW69874.1"/>
    <property type="molecule type" value="Genomic_DNA"/>
</dbReference>
<dbReference type="GO" id="GO:0051536">
    <property type="term" value="F:iron-sulfur cluster binding"/>
    <property type="evidence" value="ECO:0007669"/>
    <property type="project" value="UniProtKB-KW"/>
</dbReference>
<keyword evidence="14" id="KW-1185">Reference proteome</keyword>
<dbReference type="Pfam" id="PF22620">
    <property type="entry name" value="OYE-like_second_a-b"/>
    <property type="match status" value="1"/>
</dbReference>
<evidence type="ECO:0000256" key="2">
    <source>
        <dbReference type="ARBA" id="ARBA00001966"/>
    </source>
</evidence>
<dbReference type="OrthoDB" id="8523426at2"/>
<feature type="domain" description="TMADH/DMDH/HD second alpha/beta" evidence="12">
    <location>
        <begin position="510"/>
        <end position="600"/>
    </location>
</feature>
<dbReference type="Gene3D" id="3.50.50.60">
    <property type="entry name" value="FAD/NAD(P)-binding domain"/>
    <property type="match status" value="1"/>
</dbReference>
<comment type="cofactor">
    <cofactor evidence="1">
        <name>FMN</name>
        <dbReference type="ChEBI" id="CHEBI:58210"/>
    </cofactor>
</comment>
<protein>
    <submittedName>
        <fullName evidence="13">NADH:flavin oxidoreductase</fullName>
    </submittedName>
</protein>
<dbReference type="InterPro" id="IPR054428">
    <property type="entry name" value="TMADH/DMDH/HD_second_a-b"/>
</dbReference>
<dbReference type="PANTHER" id="PTHR42917:SF2">
    <property type="entry name" value="2,4-DIENOYL-COA REDUCTASE [(2E)-ENOYL-COA-PRODUCING]"/>
    <property type="match status" value="1"/>
</dbReference>
<gene>
    <name evidence="13" type="ORF">C0039_04895</name>
</gene>
<dbReference type="InterPro" id="IPR013785">
    <property type="entry name" value="Aldolase_TIM"/>
</dbReference>
<keyword evidence="9" id="KW-0411">Iron-sulfur</keyword>
<evidence type="ECO:0000313" key="14">
    <source>
        <dbReference type="Proteomes" id="UP000235005"/>
    </source>
</evidence>
<keyword evidence="8" id="KW-0408">Iron</keyword>
<dbReference type="Pfam" id="PF00724">
    <property type="entry name" value="Oxidored_FMN"/>
    <property type="match status" value="1"/>
</dbReference>
<reference evidence="13 14" key="1">
    <citation type="submission" date="2018-01" db="EMBL/GenBank/DDBJ databases">
        <title>The draft genome sequence of Halioglobus lutimaris HF004.</title>
        <authorList>
            <person name="Du Z.-J."/>
            <person name="Shi M.-J."/>
        </authorList>
    </citation>
    <scope>NUCLEOTIDE SEQUENCE [LARGE SCALE GENOMIC DNA]</scope>
    <source>
        <strain evidence="13 14">HF004</strain>
    </source>
</reference>
<comment type="caution">
    <text evidence="13">The sequence shown here is derived from an EMBL/GenBank/DDBJ whole genome shotgun (WGS) entry which is preliminary data.</text>
</comment>
<dbReference type="AlphaFoldDB" id="A0A2N5X5V1"/>
<evidence type="ECO:0000256" key="4">
    <source>
        <dbReference type="ARBA" id="ARBA00022630"/>
    </source>
</evidence>
<keyword evidence="6" id="KW-0479">Metal-binding</keyword>
<evidence type="ECO:0000256" key="3">
    <source>
        <dbReference type="ARBA" id="ARBA00011048"/>
    </source>
</evidence>
<dbReference type="InterPro" id="IPR036188">
    <property type="entry name" value="FAD/NAD-bd_sf"/>
</dbReference>
<evidence type="ECO:0000256" key="9">
    <source>
        <dbReference type="ARBA" id="ARBA00023014"/>
    </source>
</evidence>
<evidence type="ECO:0000259" key="10">
    <source>
        <dbReference type="Pfam" id="PF00724"/>
    </source>
</evidence>
<keyword evidence="5" id="KW-0288">FMN</keyword>
<dbReference type="SUPFAM" id="SSF51905">
    <property type="entry name" value="FAD/NAD(P)-binding domain"/>
    <property type="match status" value="1"/>
</dbReference>
<evidence type="ECO:0000256" key="7">
    <source>
        <dbReference type="ARBA" id="ARBA00023002"/>
    </source>
</evidence>
<evidence type="ECO:0000313" key="13">
    <source>
        <dbReference type="EMBL" id="PLW69874.1"/>
    </source>
</evidence>
<dbReference type="GO" id="GO:0046872">
    <property type="term" value="F:metal ion binding"/>
    <property type="evidence" value="ECO:0007669"/>
    <property type="project" value="UniProtKB-KW"/>
</dbReference>